<organism evidence="2 3">
    <name type="scientific">Ruegeria halocynthiae</name>
    <dbReference type="NCBI Taxonomy" id="985054"/>
    <lineage>
        <taxon>Bacteria</taxon>
        <taxon>Pseudomonadati</taxon>
        <taxon>Pseudomonadota</taxon>
        <taxon>Alphaproteobacteria</taxon>
        <taxon>Rhodobacterales</taxon>
        <taxon>Roseobacteraceae</taxon>
        <taxon>Ruegeria</taxon>
    </lineage>
</organism>
<name>A0A1H2WKQ9_9RHOB</name>
<dbReference type="InterPro" id="IPR009506">
    <property type="entry name" value="YjiS-like"/>
</dbReference>
<sequence length="71" mass="8189">MAHTATLTHGGFNLTAHIANFIERVKENRARANEYNRTFTELQRLSNRELDDIGLRRCDIADIAREHAYCS</sequence>
<keyword evidence="3" id="KW-1185">Reference proteome</keyword>
<reference evidence="3" key="1">
    <citation type="submission" date="2016-10" db="EMBL/GenBank/DDBJ databases">
        <authorList>
            <person name="Varghese N."/>
            <person name="Submissions S."/>
        </authorList>
    </citation>
    <scope>NUCLEOTIDE SEQUENCE [LARGE SCALE GENOMIC DNA]</scope>
    <source>
        <strain evidence="3">DSM 27839</strain>
    </source>
</reference>
<dbReference type="STRING" id="985054.SAMN05444358_1011828"/>
<feature type="domain" description="YjiS-like" evidence="1">
    <location>
        <begin position="27"/>
        <end position="60"/>
    </location>
</feature>
<dbReference type="Proteomes" id="UP000183400">
    <property type="component" value="Unassembled WGS sequence"/>
</dbReference>
<proteinExistence type="predicted"/>
<protein>
    <recommendedName>
        <fullName evidence="1">YjiS-like domain-containing protein</fullName>
    </recommendedName>
</protein>
<dbReference type="RefSeq" id="WP_074736188.1">
    <property type="nucleotide sequence ID" value="NZ_FNNP01000001.1"/>
</dbReference>
<gene>
    <name evidence="2" type="ORF">SAMN05444358_1011828</name>
</gene>
<evidence type="ECO:0000259" key="1">
    <source>
        <dbReference type="Pfam" id="PF06568"/>
    </source>
</evidence>
<dbReference type="OrthoDB" id="8244198at2"/>
<dbReference type="EMBL" id="FNNP01000001">
    <property type="protein sequence ID" value="SDW81243.1"/>
    <property type="molecule type" value="Genomic_DNA"/>
</dbReference>
<dbReference type="Pfam" id="PF06568">
    <property type="entry name" value="YjiS-like"/>
    <property type="match status" value="1"/>
</dbReference>
<accession>A0A1H2WKQ9</accession>
<dbReference type="AlphaFoldDB" id="A0A1H2WKQ9"/>
<evidence type="ECO:0000313" key="3">
    <source>
        <dbReference type="Proteomes" id="UP000183400"/>
    </source>
</evidence>
<evidence type="ECO:0000313" key="2">
    <source>
        <dbReference type="EMBL" id="SDW81243.1"/>
    </source>
</evidence>